<keyword evidence="1" id="KW-1133">Transmembrane helix</keyword>
<dbReference type="GO" id="GO:0006465">
    <property type="term" value="P:signal peptide processing"/>
    <property type="evidence" value="ECO:0007669"/>
    <property type="project" value="TreeGrafter"/>
</dbReference>
<dbReference type="AlphaFoldDB" id="A0A0R1XQU6"/>
<comment type="caution">
    <text evidence="3">The sequence shown here is derived from an EMBL/GenBank/DDBJ whole genome shotgun (WGS) entry which is preliminary data.</text>
</comment>
<evidence type="ECO:0000313" key="3">
    <source>
        <dbReference type="EMBL" id="KRM32631.1"/>
    </source>
</evidence>
<organism evidence="3 4">
    <name type="scientific">Agrilactobacillus composti DSM 18527 = JCM 14202</name>
    <dbReference type="NCBI Taxonomy" id="1423734"/>
    <lineage>
        <taxon>Bacteria</taxon>
        <taxon>Bacillati</taxon>
        <taxon>Bacillota</taxon>
        <taxon>Bacilli</taxon>
        <taxon>Lactobacillales</taxon>
        <taxon>Lactobacillaceae</taxon>
        <taxon>Agrilactobacillus</taxon>
    </lineage>
</organism>
<dbReference type="InterPro" id="IPR010627">
    <property type="entry name" value="Prepilin_pept_A24_N"/>
</dbReference>
<dbReference type="PANTHER" id="PTHR30487">
    <property type="entry name" value="TYPE 4 PREPILIN-LIKE PROTEINS LEADER PEPTIDE-PROCESSING ENZYME"/>
    <property type="match status" value="1"/>
</dbReference>
<dbReference type="GO" id="GO:0005886">
    <property type="term" value="C:plasma membrane"/>
    <property type="evidence" value="ECO:0007669"/>
    <property type="project" value="TreeGrafter"/>
</dbReference>
<feature type="transmembrane region" description="Helical" evidence="1">
    <location>
        <begin position="127"/>
        <end position="146"/>
    </location>
</feature>
<proteinExistence type="predicted"/>
<keyword evidence="1" id="KW-0472">Membrane</keyword>
<evidence type="ECO:0000256" key="1">
    <source>
        <dbReference type="SAM" id="Phobius"/>
    </source>
</evidence>
<protein>
    <recommendedName>
        <fullName evidence="2">Prepilin peptidase A24 N-terminal domain-containing protein</fullName>
    </recommendedName>
</protein>
<dbReference type="PATRIC" id="fig|1423734.3.peg.499"/>
<keyword evidence="4" id="KW-1185">Reference proteome</keyword>
<feature type="transmembrane region" description="Helical" evidence="1">
    <location>
        <begin position="79"/>
        <end position="98"/>
    </location>
</feature>
<reference evidence="3 4" key="1">
    <citation type="journal article" date="2015" name="Genome Announc.">
        <title>Expanding the biotechnology potential of lactobacilli through comparative genomics of 213 strains and associated genera.</title>
        <authorList>
            <person name="Sun Z."/>
            <person name="Harris H.M."/>
            <person name="McCann A."/>
            <person name="Guo C."/>
            <person name="Argimon S."/>
            <person name="Zhang W."/>
            <person name="Yang X."/>
            <person name="Jeffery I.B."/>
            <person name="Cooney J.C."/>
            <person name="Kagawa T.F."/>
            <person name="Liu W."/>
            <person name="Song Y."/>
            <person name="Salvetti E."/>
            <person name="Wrobel A."/>
            <person name="Rasinkangas P."/>
            <person name="Parkhill J."/>
            <person name="Rea M.C."/>
            <person name="O'Sullivan O."/>
            <person name="Ritari J."/>
            <person name="Douillard F.P."/>
            <person name="Paul Ross R."/>
            <person name="Yang R."/>
            <person name="Briner A.E."/>
            <person name="Felis G.E."/>
            <person name="de Vos W.M."/>
            <person name="Barrangou R."/>
            <person name="Klaenhammer T.R."/>
            <person name="Caufield P.W."/>
            <person name="Cui Y."/>
            <person name="Zhang H."/>
            <person name="O'Toole P.W."/>
        </authorList>
    </citation>
    <scope>NUCLEOTIDE SEQUENCE [LARGE SCALE GENOMIC DNA]</scope>
    <source>
        <strain evidence="3 4">DSM 18527</strain>
    </source>
</reference>
<name>A0A0R1XQU6_9LACO</name>
<dbReference type="PANTHER" id="PTHR30487:SF0">
    <property type="entry name" value="PREPILIN LEADER PEPTIDASE_N-METHYLTRANSFERASE-RELATED"/>
    <property type="match status" value="1"/>
</dbReference>
<evidence type="ECO:0000259" key="2">
    <source>
        <dbReference type="Pfam" id="PF06750"/>
    </source>
</evidence>
<dbReference type="InterPro" id="IPR050882">
    <property type="entry name" value="Prepilin_peptidase/N-MTase"/>
</dbReference>
<dbReference type="EMBL" id="AZGA01000070">
    <property type="protein sequence ID" value="KRM32631.1"/>
    <property type="molecule type" value="Genomic_DNA"/>
</dbReference>
<dbReference type="Proteomes" id="UP000051236">
    <property type="component" value="Unassembled WGS sequence"/>
</dbReference>
<feature type="transmembrane region" description="Helical" evidence="1">
    <location>
        <begin position="104"/>
        <end position="120"/>
    </location>
</feature>
<keyword evidence="1" id="KW-0812">Transmembrane</keyword>
<dbReference type="eggNOG" id="COG1989">
    <property type="taxonomic scope" value="Bacteria"/>
</dbReference>
<feature type="domain" description="Prepilin peptidase A24 N-terminal" evidence="2">
    <location>
        <begin position="4"/>
        <end position="71"/>
    </location>
</feature>
<accession>A0A0R1XQU6</accession>
<dbReference type="GO" id="GO:0004190">
    <property type="term" value="F:aspartic-type endopeptidase activity"/>
    <property type="evidence" value="ECO:0007669"/>
    <property type="project" value="TreeGrafter"/>
</dbReference>
<dbReference type="Pfam" id="PF06750">
    <property type="entry name" value="A24_N_bact"/>
    <property type="match status" value="1"/>
</dbReference>
<sequence length="218" mass="23557">MGCAAQRLPQGRSLLGRSSCDTCGQTLAWHDLLPILGFLKTGGKARCCQAPIDPGLPLAELLSGLVLCALVQAHLPLTWPNGFVLMTWFLVLLGLSLLDHCYQFIYPVLLLPLVATYWLRPGLSLTTFYQAVLLGLGLLVGLGAFAKVTQGLGQGDVYVLSVIGFQFGLAVVLWTLIFGCGLCLLVCLSHYLRGRFEPNAPLAFIPYLTIGLALTQIR</sequence>
<evidence type="ECO:0000313" key="4">
    <source>
        <dbReference type="Proteomes" id="UP000051236"/>
    </source>
</evidence>
<gene>
    <name evidence="3" type="ORF">FC83_GL000498</name>
</gene>
<feature type="transmembrane region" description="Helical" evidence="1">
    <location>
        <begin position="158"/>
        <end position="188"/>
    </location>
</feature>
<dbReference type="STRING" id="1423734.FC83_GL000498"/>